<geneLocation type="plasmid" evidence="2">
    <name>pp27867_2</name>
</geneLocation>
<keyword evidence="2" id="KW-1185">Reference proteome</keyword>
<gene>
    <name evidence="1" type="ORF">PA27867_3975</name>
</gene>
<name>A0A1B1BQX8_9MICO</name>
<dbReference type="EMBL" id="CP016284">
    <property type="protein sequence ID" value="ANP74881.1"/>
    <property type="molecule type" value="Genomic_DNA"/>
</dbReference>
<accession>A0A1B1BQX8</accession>
<sequence length="275" mass="29503">MNVQNPTEHAAWESRVSRMADAATLWKQMFQGAPPTVETGSALDEDDASFQGLSLSTLVGYSLAAATEHLDFALTVMKETSTLYPTAYMTVLRTSLLAGSHAAWILTPNDGATRQLRGLQFLADDLRTQLVMVRGAFAPAGAAQSAKNELIAQIMDRQRQLHPIADALNSGLQVEKCQINNTGIIEIVAQAAHDEDLARGGVNHIWRSASAAAHGSRGFATMRLKQNAIVEGPTGGRYSLLRGDLVNDIGPAAASATLALSYAFKIFDQRRLVAT</sequence>
<dbReference type="AlphaFoldDB" id="A0A1B1BQX8"/>
<organism evidence="1 2">
    <name type="scientific">Cryobacterium arcticum</name>
    <dbReference type="NCBI Taxonomy" id="670052"/>
    <lineage>
        <taxon>Bacteria</taxon>
        <taxon>Bacillati</taxon>
        <taxon>Actinomycetota</taxon>
        <taxon>Actinomycetes</taxon>
        <taxon>Micrococcales</taxon>
        <taxon>Microbacteriaceae</taxon>
        <taxon>Cryobacterium</taxon>
    </lineage>
</organism>
<dbReference type="KEGG" id="cart:PA27867_3975"/>
<dbReference type="OrthoDB" id="4919705at2"/>
<dbReference type="Proteomes" id="UP000092582">
    <property type="component" value="Plasmid pP27867_2"/>
</dbReference>
<evidence type="ECO:0000313" key="1">
    <source>
        <dbReference type="EMBL" id="ANP74881.1"/>
    </source>
</evidence>
<reference evidence="1 2" key="1">
    <citation type="submission" date="2016-06" db="EMBL/GenBank/DDBJ databases">
        <title>Genome sequencing of Cryobacterium arcticum PAMC 27867.</title>
        <authorList>
            <person name="Lee J."/>
            <person name="Kim O.-S."/>
        </authorList>
    </citation>
    <scope>NUCLEOTIDE SEQUENCE [LARGE SCALE GENOMIC DNA]</scope>
    <source>
        <strain evidence="1 2">PAMC 27867</strain>
        <plasmid evidence="2">pp27867_2</plasmid>
    </source>
</reference>
<proteinExistence type="predicted"/>
<protein>
    <submittedName>
        <fullName evidence="1">Uncharacterized protein</fullName>
    </submittedName>
</protein>
<evidence type="ECO:0000313" key="2">
    <source>
        <dbReference type="Proteomes" id="UP000092582"/>
    </source>
</evidence>
<dbReference type="RefSeq" id="WP_157109410.1">
    <property type="nucleotide sequence ID" value="NZ_CP016284.1"/>
</dbReference>
<keyword evidence="1" id="KW-0614">Plasmid</keyword>